<dbReference type="CDD" id="cd00202">
    <property type="entry name" value="ZnF_GATA"/>
    <property type="match status" value="1"/>
</dbReference>
<dbReference type="GO" id="GO:0008270">
    <property type="term" value="F:zinc ion binding"/>
    <property type="evidence" value="ECO:0007669"/>
    <property type="project" value="UniProtKB-KW"/>
</dbReference>
<dbReference type="InterPro" id="IPR013088">
    <property type="entry name" value="Znf_NHR/GATA"/>
</dbReference>
<proteinExistence type="predicted"/>
<dbReference type="SUPFAM" id="SSF57716">
    <property type="entry name" value="Glucocorticoid receptor-like (DNA-binding domain)"/>
    <property type="match status" value="1"/>
</dbReference>
<feature type="compositionally biased region" description="Polar residues" evidence="2">
    <location>
        <begin position="517"/>
        <end position="526"/>
    </location>
</feature>
<dbReference type="GO" id="GO:0006355">
    <property type="term" value="P:regulation of DNA-templated transcription"/>
    <property type="evidence" value="ECO:0007669"/>
    <property type="project" value="InterPro"/>
</dbReference>
<feature type="compositionally biased region" description="Polar residues" evidence="2">
    <location>
        <begin position="49"/>
        <end position="59"/>
    </location>
</feature>
<feature type="region of interest" description="Disordered" evidence="2">
    <location>
        <begin position="325"/>
        <end position="442"/>
    </location>
</feature>
<dbReference type="GO" id="GO:0043565">
    <property type="term" value="F:sequence-specific DNA binding"/>
    <property type="evidence" value="ECO:0007669"/>
    <property type="project" value="InterPro"/>
</dbReference>
<feature type="compositionally biased region" description="Polar residues" evidence="2">
    <location>
        <begin position="487"/>
        <end position="509"/>
    </location>
</feature>
<evidence type="ECO:0000256" key="2">
    <source>
        <dbReference type="SAM" id="MobiDB-lite"/>
    </source>
</evidence>
<evidence type="ECO:0000259" key="3">
    <source>
        <dbReference type="PROSITE" id="PS50114"/>
    </source>
</evidence>
<dbReference type="Proteomes" id="UP000199727">
    <property type="component" value="Unassembled WGS sequence"/>
</dbReference>
<feature type="region of interest" description="Disordered" evidence="2">
    <location>
        <begin position="476"/>
        <end position="526"/>
    </location>
</feature>
<dbReference type="PROSITE" id="PS50114">
    <property type="entry name" value="GATA_ZN_FINGER_2"/>
    <property type="match status" value="1"/>
</dbReference>
<evidence type="ECO:0000313" key="4">
    <source>
        <dbReference type="EMBL" id="OXG31148.1"/>
    </source>
</evidence>
<dbReference type="OrthoDB" id="515401at2759"/>
<feature type="compositionally biased region" description="Polar residues" evidence="2">
    <location>
        <begin position="13"/>
        <end position="36"/>
    </location>
</feature>
<keyword evidence="1" id="KW-0862">Zinc</keyword>
<feature type="region of interest" description="Disordered" evidence="2">
    <location>
        <begin position="1"/>
        <end position="286"/>
    </location>
</feature>
<evidence type="ECO:0000256" key="1">
    <source>
        <dbReference type="PROSITE-ProRule" id="PRU00094"/>
    </source>
</evidence>
<accession>A0A854QRF4</accession>
<dbReference type="EMBL" id="AMKT01000003">
    <property type="protein sequence ID" value="OXG31148.1"/>
    <property type="molecule type" value="Genomic_DNA"/>
</dbReference>
<feature type="domain" description="GATA-type" evidence="3">
    <location>
        <begin position="285"/>
        <end position="329"/>
    </location>
</feature>
<keyword evidence="1" id="KW-0863">Zinc-finger</keyword>
<feature type="compositionally biased region" description="Polar residues" evidence="2">
    <location>
        <begin position="201"/>
        <end position="213"/>
    </location>
</feature>
<reference evidence="4 5" key="1">
    <citation type="submission" date="2017-06" db="EMBL/GenBank/DDBJ databases">
        <title>Global population genomics of the pathogenic fungus Cryptococcus neoformans var. grubii.</title>
        <authorList>
            <person name="Cuomo C."/>
            <person name="Litvintseva A."/>
            <person name="Chen Y."/>
            <person name="Young S."/>
            <person name="Zeng Q."/>
            <person name="Chapman S."/>
            <person name="Gujja S."/>
            <person name="Saif S."/>
            <person name="Birren B."/>
        </authorList>
    </citation>
    <scope>NUCLEOTIDE SEQUENCE [LARGE SCALE GENOMIC DNA]</scope>
    <source>
        <strain evidence="4 5">Tu259-1</strain>
    </source>
</reference>
<name>A0A854QRF4_CRYNE</name>
<dbReference type="SMART" id="SM00401">
    <property type="entry name" value="ZnF_GATA"/>
    <property type="match status" value="1"/>
</dbReference>
<keyword evidence="1" id="KW-0479">Metal-binding</keyword>
<sequence>MSTVLGTHRLSATPYSQQQHTSGLSQERSTASPMSNQKEHQYWEVTAPATETQSSSQPEPSAGGPHGVDYSPSQSLPQIPDSAPLPNGSHPSPSITSTYSSMMLPPLRMSYDPRNPEPSPLSSGHPQMYSLRPPPPNYSPNQMQPEFYYSYPLPCPPRPPAYSSHMPASSGSSSNGPSEIFTPVSANTNSYRFSYPGHGTIQPSLFSPWQGQDRQLPGAPGSNFGTSDQRKGSPGSSTATGERWDRPSPTQGGAASPLTERSTSVDEKDSKGISYTTDAEVKQTPQMKRQCFNCTSRNPPSWRKSVLHPGKILCNKCGIFERTHHRPRPPQNDDQKLRKASTLSNSIHRREAPTPLQNSRTEHSSAPPHSPFSGPQSTPMSASLTYPPMYGSPDPLLTPGGYFRRSATHQPTLESPERSPLSHSMISPNLSSSAGNSNAMSGGASKHYVYQHSASSPYAHAYASRRGYAQTARGMMSSPSMAAGAFSGSTGPVMTPTTGQSQLESQTLVLSEERQPLQGQEDSGSA</sequence>
<comment type="caution">
    <text evidence="4">The sequence shown here is derived from an EMBL/GenBank/DDBJ whole genome shotgun (WGS) entry which is preliminary data.</text>
</comment>
<evidence type="ECO:0000313" key="5">
    <source>
        <dbReference type="Proteomes" id="UP000199727"/>
    </source>
</evidence>
<feature type="compositionally biased region" description="Low complexity" evidence="2">
    <location>
        <begin position="161"/>
        <end position="178"/>
    </location>
</feature>
<dbReference type="Gene3D" id="3.30.50.10">
    <property type="entry name" value="Erythroid Transcription Factor GATA-1, subunit A"/>
    <property type="match status" value="1"/>
</dbReference>
<organism evidence="4 5">
    <name type="scientific">Cryptococcus neoformans Tu259-1</name>
    <dbReference type="NCBI Taxonomy" id="1230072"/>
    <lineage>
        <taxon>Eukaryota</taxon>
        <taxon>Fungi</taxon>
        <taxon>Dikarya</taxon>
        <taxon>Basidiomycota</taxon>
        <taxon>Agaricomycotina</taxon>
        <taxon>Tremellomycetes</taxon>
        <taxon>Tremellales</taxon>
        <taxon>Cryptococcaceae</taxon>
        <taxon>Cryptococcus</taxon>
        <taxon>Cryptococcus neoformans species complex</taxon>
    </lineage>
</organism>
<dbReference type="InterPro" id="IPR000679">
    <property type="entry name" value="Znf_GATA"/>
</dbReference>
<protein>
    <recommendedName>
        <fullName evidence="3">GATA-type domain-containing protein</fullName>
    </recommendedName>
</protein>
<feature type="compositionally biased region" description="Low complexity" evidence="2">
    <location>
        <begin position="427"/>
        <end position="442"/>
    </location>
</feature>
<feature type="compositionally biased region" description="Polar residues" evidence="2">
    <location>
        <begin position="273"/>
        <end position="286"/>
    </location>
</feature>
<gene>
    <name evidence="4" type="ORF">C361_00034</name>
</gene>
<feature type="compositionally biased region" description="Polar residues" evidence="2">
    <location>
        <begin position="373"/>
        <end position="384"/>
    </location>
</feature>
<dbReference type="Pfam" id="PF00320">
    <property type="entry name" value="GATA"/>
    <property type="match status" value="1"/>
</dbReference>
<dbReference type="AlphaFoldDB" id="A0A854QRF4"/>
<feature type="compositionally biased region" description="Polar residues" evidence="2">
    <location>
        <begin position="89"/>
        <end position="101"/>
    </location>
</feature>